<sequence>MEPWPPHARTEPERLTSAQSQPTIIRHAEHKSQRSPHKPCEPPFSLV</sequence>
<dbReference type="PATRIC" id="fig|1681.53.peg.1508"/>
<gene>
    <name evidence="1" type="ORF">HMPREF3196_01532</name>
</gene>
<organism evidence="1 2">
    <name type="scientific">Bifidobacterium bifidum</name>
    <dbReference type="NCBI Taxonomy" id="1681"/>
    <lineage>
        <taxon>Bacteria</taxon>
        <taxon>Bacillati</taxon>
        <taxon>Actinomycetota</taxon>
        <taxon>Actinomycetes</taxon>
        <taxon>Bifidobacteriales</taxon>
        <taxon>Bifidobacteriaceae</taxon>
        <taxon>Bifidobacterium</taxon>
    </lineage>
</organism>
<comment type="caution">
    <text evidence="1">The sequence shown here is derived from an EMBL/GenBank/DDBJ whole genome shotgun (WGS) entry which is preliminary data.</text>
</comment>
<name>A0A133KMC5_BIFBI</name>
<dbReference type="Proteomes" id="UP000070092">
    <property type="component" value="Unassembled WGS sequence"/>
</dbReference>
<reference evidence="1 2" key="1">
    <citation type="submission" date="2016-01" db="EMBL/GenBank/DDBJ databases">
        <authorList>
            <person name="Oliw E.H."/>
        </authorList>
    </citation>
    <scope>NUCLEOTIDE SEQUENCE [LARGE SCALE GENOMIC DNA]</scope>
    <source>
        <strain evidence="1 2">MJR8628B</strain>
    </source>
</reference>
<evidence type="ECO:0000313" key="2">
    <source>
        <dbReference type="Proteomes" id="UP000070092"/>
    </source>
</evidence>
<dbReference type="AlphaFoldDB" id="A0A133KMC5"/>
<protein>
    <submittedName>
        <fullName evidence="1">Uncharacterized protein</fullName>
    </submittedName>
</protein>
<accession>A0A133KMC5</accession>
<proteinExistence type="predicted"/>
<dbReference type="EMBL" id="LRPO01000042">
    <property type="protein sequence ID" value="KWZ80681.1"/>
    <property type="molecule type" value="Genomic_DNA"/>
</dbReference>
<evidence type="ECO:0000313" key="1">
    <source>
        <dbReference type="EMBL" id="KWZ80681.1"/>
    </source>
</evidence>